<evidence type="ECO:0000259" key="7">
    <source>
        <dbReference type="PROSITE" id="PS50850"/>
    </source>
</evidence>
<keyword evidence="2" id="KW-0813">Transport</keyword>
<dbReference type="InterPro" id="IPR020846">
    <property type="entry name" value="MFS_dom"/>
</dbReference>
<dbReference type="PANTHER" id="PTHR23506:SF23">
    <property type="entry name" value="GH10249P"/>
    <property type="match status" value="1"/>
</dbReference>
<evidence type="ECO:0000256" key="4">
    <source>
        <dbReference type="ARBA" id="ARBA00022989"/>
    </source>
</evidence>
<keyword evidence="4 6" id="KW-1133">Transmembrane helix</keyword>
<evidence type="ECO:0000256" key="1">
    <source>
        <dbReference type="ARBA" id="ARBA00004651"/>
    </source>
</evidence>
<dbReference type="PANTHER" id="PTHR23506">
    <property type="entry name" value="GH10249P"/>
    <property type="match status" value="1"/>
</dbReference>
<evidence type="ECO:0000313" key="8">
    <source>
        <dbReference type="EMBL" id="MBC5638096.1"/>
    </source>
</evidence>
<keyword evidence="5 6" id="KW-0472">Membrane</keyword>
<dbReference type="InterPro" id="IPR036259">
    <property type="entry name" value="MFS_trans_sf"/>
</dbReference>
<gene>
    <name evidence="8" type="ORF">H8S33_14960</name>
</gene>
<sequence length="375" mass="39994">MFFVSLVMSVQSPIFAPYAASMGASGVLIGVMLSIAAFANLTGNLIAGPLSDRFGKKGFIALSLFLSGCLFLGHALVSDSTSLLVVRTLNGLSLAFLIPSALALLSGYAKNSHQQGKNIAIMGILGTIASIIAPIIGGQLGAQIGYANTYYVIGTSLLLTALYTARFLKEKQSIIRVNHEQQLGFRQVLQMPSLQMVFLTAFAVMYIHGVIIYEVPYLTVEQGLSTATTGVLFSFMGVGTFASSVLFFINRFDPTKRMLFGLFGMALSIFTILNALVALPLSLFLLGFFLGVMMPAMATAITNAVSSEGHGRAFGIMSAVNSLGMITSSFITGATRDVISPYFVAFLIGMVVLILVGYARLKLANPTSSKMLQRY</sequence>
<dbReference type="GO" id="GO:0005886">
    <property type="term" value="C:plasma membrane"/>
    <property type="evidence" value="ECO:0007669"/>
    <property type="project" value="UniProtKB-SubCell"/>
</dbReference>
<dbReference type="InterPro" id="IPR050930">
    <property type="entry name" value="MFS_Vesicular_Transporter"/>
</dbReference>
<feature type="transmembrane region" description="Helical" evidence="6">
    <location>
        <begin position="119"/>
        <end position="137"/>
    </location>
</feature>
<dbReference type="Pfam" id="PF07690">
    <property type="entry name" value="MFS_1"/>
    <property type="match status" value="1"/>
</dbReference>
<feature type="transmembrane region" description="Helical" evidence="6">
    <location>
        <begin position="20"/>
        <end position="47"/>
    </location>
</feature>
<dbReference type="SUPFAM" id="SSF103473">
    <property type="entry name" value="MFS general substrate transporter"/>
    <property type="match status" value="1"/>
</dbReference>
<comment type="subcellular location">
    <subcellularLocation>
        <location evidence="1">Cell membrane</location>
        <topology evidence="1">Multi-pass membrane protein</topology>
    </subcellularLocation>
</comment>
<organism evidence="8 9">
    <name type="scientific">Ornithinibacillus hominis</name>
    <dbReference type="NCBI Taxonomy" id="2763055"/>
    <lineage>
        <taxon>Bacteria</taxon>
        <taxon>Bacillati</taxon>
        <taxon>Bacillota</taxon>
        <taxon>Bacilli</taxon>
        <taxon>Bacillales</taxon>
        <taxon>Bacillaceae</taxon>
        <taxon>Ornithinibacillus</taxon>
    </lineage>
</organism>
<evidence type="ECO:0000313" key="9">
    <source>
        <dbReference type="Proteomes" id="UP000637359"/>
    </source>
</evidence>
<dbReference type="Proteomes" id="UP000637359">
    <property type="component" value="Unassembled WGS sequence"/>
</dbReference>
<dbReference type="GO" id="GO:0022857">
    <property type="term" value="F:transmembrane transporter activity"/>
    <property type="evidence" value="ECO:0007669"/>
    <property type="project" value="InterPro"/>
</dbReference>
<feature type="transmembrane region" description="Helical" evidence="6">
    <location>
        <begin position="339"/>
        <end position="361"/>
    </location>
</feature>
<name>A0A923L824_9BACI</name>
<evidence type="ECO:0000256" key="6">
    <source>
        <dbReference type="SAM" id="Phobius"/>
    </source>
</evidence>
<feature type="transmembrane region" description="Helical" evidence="6">
    <location>
        <begin position="189"/>
        <end position="211"/>
    </location>
</feature>
<feature type="transmembrane region" description="Helical" evidence="6">
    <location>
        <begin position="313"/>
        <end position="333"/>
    </location>
</feature>
<dbReference type="AlphaFoldDB" id="A0A923L824"/>
<feature type="domain" description="Major facilitator superfamily (MFS) profile" evidence="7">
    <location>
        <begin position="1"/>
        <end position="368"/>
    </location>
</feature>
<feature type="transmembrane region" description="Helical" evidence="6">
    <location>
        <begin position="59"/>
        <end position="77"/>
    </location>
</feature>
<reference evidence="8" key="1">
    <citation type="submission" date="2020-08" db="EMBL/GenBank/DDBJ databases">
        <title>Genome public.</title>
        <authorList>
            <person name="Liu C."/>
            <person name="Sun Q."/>
        </authorList>
    </citation>
    <scope>NUCLEOTIDE SEQUENCE</scope>
    <source>
        <strain evidence="8">BX22</strain>
    </source>
</reference>
<feature type="transmembrane region" description="Helical" evidence="6">
    <location>
        <begin position="258"/>
        <end position="277"/>
    </location>
</feature>
<keyword evidence="9" id="KW-1185">Reference proteome</keyword>
<dbReference type="EMBL" id="JACOOL010000012">
    <property type="protein sequence ID" value="MBC5638096.1"/>
    <property type="molecule type" value="Genomic_DNA"/>
</dbReference>
<comment type="caution">
    <text evidence="8">The sequence shown here is derived from an EMBL/GenBank/DDBJ whole genome shotgun (WGS) entry which is preliminary data.</text>
</comment>
<evidence type="ECO:0000256" key="2">
    <source>
        <dbReference type="ARBA" id="ARBA00022448"/>
    </source>
</evidence>
<feature type="transmembrane region" description="Helical" evidence="6">
    <location>
        <begin position="283"/>
        <end position="301"/>
    </location>
</feature>
<evidence type="ECO:0000256" key="3">
    <source>
        <dbReference type="ARBA" id="ARBA00022692"/>
    </source>
</evidence>
<evidence type="ECO:0000256" key="5">
    <source>
        <dbReference type="ARBA" id="ARBA00023136"/>
    </source>
</evidence>
<feature type="transmembrane region" description="Helical" evidence="6">
    <location>
        <begin position="89"/>
        <end position="107"/>
    </location>
</feature>
<dbReference type="InterPro" id="IPR011701">
    <property type="entry name" value="MFS"/>
</dbReference>
<dbReference type="PROSITE" id="PS50850">
    <property type="entry name" value="MFS"/>
    <property type="match status" value="1"/>
</dbReference>
<dbReference type="Gene3D" id="1.20.1250.20">
    <property type="entry name" value="MFS general substrate transporter like domains"/>
    <property type="match status" value="1"/>
</dbReference>
<feature type="transmembrane region" description="Helical" evidence="6">
    <location>
        <begin position="149"/>
        <end position="168"/>
    </location>
</feature>
<keyword evidence="3 6" id="KW-0812">Transmembrane</keyword>
<proteinExistence type="predicted"/>
<feature type="transmembrane region" description="Helical" evidence="6">
    <location>
        <begin position="231"/>
        <end position="249"/>
    </location>
</feature>
<accession>A0A923L824</accession>
<protein>
    <submittedName>
        <fullName evidence="8">MFS transporter</fullName>
    </submittedName>
</protein>